<keyword evidence="3" id="KW-1185">Reference proteome</keyword>
<evidence type="ECO:0000313" key="3">
    <source>
        <dbReference type="Proteomes" id="UP000838756"/>
    </source>
</evidence>
<dbReference type="EMBL" id="CAKXAJ010019532">
    <property type="protein sequence ID" value="CAH2218411.1"/>
    <property type="molecule type" value="Genomic_DNA"/>
</dbReference>
<feature type="compositionally biased region" description="Polar residues" evidence="1">
    <location>
        <begin position="308"/>
        <end position="323"/>
    </location>
</feature>
<evidence type="ECO:0000256" key="1">
    <source>
        <dbReference type="SAM" id="MobiDB-lite"/>
    </source>
</evidence>
<feature type="compositionally biased region" description="Basic and acidic residues" evidence="1">
    <location>
        <begin position="362"/>
        <end position="371"/>
    </location>
</feature>
<gene>
    <name evidence="2" type="primary">jg7603</name>
    <name evidence="2" type="ORF">PAEG_LOCUS6245</name>
</gene>
<protein>
    <submittedName>
        <fullName evidence="2">Jg7603 protein</fullName>
    </submittedName>
</protein>
<dbReference type="Proteomes" id="UP000838756">
    <property type="component" value="Unassembled WGS sequence"/>
</dbReference>
<feature type="region of interest" description="Disordered" evidence="1">
    <location>
        <begin position="296"/>
        <end position="323"/>
    </location>
</feature>
<evidence type="ECO:0000313" key="2">
    <source>
        <dbReference type="EMBL" id="CAH2218411.1"/>
    </source>
</evidence>
<feature type="region of interest" description="Disordered" evidence="1">
    <location>
        <begin position="351"/>
        <end position="371"/>
    </location>
</feature>
<proteinExistence type="predicted"/>
<organism evidence="2 3">
    <name type="scientific">Pararge aegeria aegeria</name>
    <dbReference type="NCBI Taxonomy" id="348720"/>
    <lineage>
        <taxon>Eukaryota</taxon>
        <taxon>Metazoa</taxon>
        <taxon>Ecdysozoa</taxon>
        <taxon>Arthropoda</taxon>
        <taxon>Hexapoda</taxon>
        <taxon>Insecta</taxon>
        <taxon>Pterygota</taxon>
        <taxon>Neoptera</taxon>
        <taxon>Endopterygota</taxon>
        <taxon>Lepidoptera</taxon>
        <taxon>Glossata</taxon>
        <taxon>Ditrysia</taxon>
        <taxon>Papilionoidea</taxon>
        <taxon>Nymphalidae</taxon>
        <taxon>Satyrinae</taxon>
        <taxon>Satyrini</taxon>
        <taxon>Parargina</taxon>
        <taxon>Pararge</taxon>
    </lineage>
</organism>
<accession>A0A8S4QSD9</accession>
<sequence>MQIPPSAGTRPKTFTKTDDVANTVDIADIDKLKTSHRESEEMSFSSVSTKTSDFDHISISSSDKNDAYGTKINERNVNSDSTAENALTYKNNNINNIKSDEKTENYLTKSASKNDFEYETQNINASVRKDHEYNNDMVQTIGDTNKYDPTTINQLGSSNTDVFNIKYDQNLNGEMHSLRRPKSLNQNDYANFDKHEGNIDYNSKSNINIKECNDNYPNALQKLDKDRVKFKIDTTNNIRKRESVCGSTNFKPHILNVKQPKNSSLSSHLKIAVDEIDADFRVSRLDIVENRNREIGRNENRNGDPFVNDNSSNDFASNRNRESSSAYVFQNKNREIGVKENRSRGQFLKDNGYKDVVSNGSRESDSTDVVHNRNSDISLDRNRNRAEDKVASKLLQRKLAAYRKLQRF</sequence>
<name>A0A8S4QSD9_9NEOP</name>
<comment type="caution">
    <text evidence="2">The sequence shown here is derived from an EMBL/GenBank/DDBJ whole genome shotgun (WGS) entry which is preliminary data.</text>
</comment>
<reference evidence="2" key="1">
    <citation type="submission" date="2022-03" db="EMBL/GenBank/DDBJ databases">
        <authorList>
            <person name="Lindestad O."/>
        </authorList>
    </citation>
    <scope>NUCLEOTIDE SEQUENCE</scope>
</reference>
<dbReference type="AlphaFoldDB" id="A0A8S4QSD9"/>